<dbReference type="SUPFAM" id="SSF53254">
    <property type="entry name" value="Phosphoglycerate mutase-like"/>
    <property type="match status" value="1"/>
</dbReference>
<dbReference type="Gene3D" id="3.40.50.1240">
    <property type="entry name" value="Phosphoglycerate mutase-like"/>
    <property type="match status" value="1"/>
</dbReference>
<reference evidence="1 2" key="1">
    <citation type="submission" date="2019-03" db="EMBL/GenBank/DDBJ databases">
        <title>Genomic Encyclopedia of Type Strains, Phase III (KMG-III): the genomes of soil and plant-associated and newly described type strains.</title>
        <authorList>
            <person name="Whitman W."/>
        </authorList>
    </citation>
    <scope>NUCLEOTIDE SEQUENCE [LARGE SCALE GENOMIC DNA]</scope>
    <source>
        <strain evidence="1 2">VKM Ac-2570</strain>
    </source>
</reference>
<dbReference type="InterPro" id="IPR029033">
    <property type="entry name" value="His_PPase_superfam"/>
</dbReference>
<organism evidence="1 2">
    <name type="scientific">Kribbella kalugense</name>
    <dbReference type="NCBI Taxonomy" id="2512221"/>
    <lineage>
        <taxon>Bacteria</taxon>
        <taxon>Bacillati</taxon>
        <taxon>Actinomycetota</taxon>
        <taxon>Actinomycetes</taxon>
        <taxon>Propionibacteriales</taxon>
        <taxon>Kribbellaceae</taxon>
        <taxon>Kribbella</taxon>
    </lineage>
</organism>
<name>A0A4R8A5Q4_9ACTN</name>
<dbReference type="InterPro" id="IPR050275">
    <property type="entry name" value="PGM_Phosphatase"/>
</dbReference>
<dbReference type="AlphaFoldDB" id="A0A4R8A5Q4"/>
<gene>
    <name evidence="1" type="ORF">EV650_2454</name>
</gene>
<protein>
    <submittedName>
        <fullName evidence="1">Broad specificity phosphatase PhoE</fullName>
    </submittedName>
</protein>
<dbReference type="InterPro" id="IPR013078">
    <property type="entry name" value="His_Pase_superF_clade-1"/>
</dbReference>
<comment type="caution">
    <text evidence="1">The sequence shown here is derived from an EMBL/GenBank/DDBJ whole genome shotgun (WGS) entry which is preliminary data.</text>
</comment>
<evidence type="ECO:0000313" key="1">
    <source>
        <dbReference type="EMBL" id="TDW23600.1"/>
    </source>
</evidence>
<dbReference type="Pfam" id="PF00300">
    <property type="entry name" value="His_Phos_1"/>
    <property type="match status" value="1"/>
</dbReference>
<dbReference type="EMBL" id="SODF01000001">
    <property type="protein sequence ID" value="TDW23600.1"/>
    <property type="molecule type" value="Genomic_DNA"/>
</dbReference>
<proteinExistence type="predicted"/>
<accession>A0A4R8A5Q4</accession>
<dbReference type="CDD" id="cd07067">
    <property type="entry name" value="HP_PGM_like"/>
    <property type="match status" value="1"/>
</dbReference>
<dbReference type="PANTHER" id="PTHR48100">
    <property type="entry name" value="BROAD-SPECIFICITY PHOSPHATASE YOR283W-RELATED"/>
    <property type="match status" value="1"/>
</dbReference>
<dbReference type="SMART" id="SM00855">
    <property type="entry name" value="PGAM"/>
    <property type="match status" value="1"/>
</dbReference>
<keyword evidence="2" id="KW-1185">Reference proteome</keyword>
<sequence length="184" mass="20102">MGVTQIYLVRHGEADYEPIDSRGWPGMAADSAPLSSVGMKQAEELADILGGVRATYLVSSPFTRALHSAAIIGHRLALGVRVDYDLRDWLPDHSGLWRTVADVHAAKAEFETYDGEWPDGIQRAWEPLSRVRERARAALARHTASTDGPVLAITHATVIRALTGETGTAHGGHEYYRYDPADDA</sequence>
<dbReference type="Proteomes" id="UP000295447">
    <property type="component" value="Unassembled WGS sequence"/>
</dbReference>
<evidence type="ECO:0000313" key="2">
    <source>
        <dbReference type="Proteomes" id="UP000295447"/>
    </source>
</evidence>
<dbReference type="GO" id="GO:0016791">
    <property type="term" value="F:phosphatase activity"/>
    <property type="evidence" value="ECO:0007669"/>
    <property type="project" value="TreeGrafter"/>
</dbReference>